<comment type="cofactor">
    <cofactor evidence="5">
        <name>heme</name>
        <dbReference type="ChEBI" id="CHEBI:30413"/>
    </cofactor>
</comment>
<proteinExistence type="inferred from homology"/>
<evidence type="ECO:0000256" key="4">
    <source>
        <dbReference type="ARBA" id="ARBA00023136"/>
    </source>
</evidence>
<dbReference type="AlphaFoldDB" id="A0A819NNL0"/>
<dbReference type="InterPro" id="IPR001128">
    <property type="entry name" value="Cyt_P450"/>
</dbReference>
<dbReference type="Gene3D" id="1.10.630.10">
    <property type="entry name" value="Cytochrome P450"/>
    <property type="match status" value="1"/>
</dbReference>
<dbReference type="GO" id="GO:0004497">
    <property type="term" value="F:monooxygenase activity"/>
    <property type="evidence" value="ECO:0007669"/>
    <property type="project" value="InterPro"/>
</dbReference>
<dbReference type="GO" id="GO:0005506">
    <property type="term" value="F:iron ion binding"/>
    <property type="evidence" value="ECO:0007669"/>
    <property type="project" value="InterPro"/>
</dbReference>
<keyword evidence="4" id="KW-0472">Membrane</keyword>
<dbReference type="SUPFAM" id="SSF48264">
    <property type="entry name" value="Cytochrome P450"/>
    <property type="match status" value="1"/>
</dbReference>
<name>A0A819NNL0_9BILA</name>
<keyword evidence="5" id="KW-0479">Metal-binding</keyword>
<dbReference type="PRINTS" id="PR00463">
    <property type="entry name" value="EP450I"/>
</dbReference>
<dbReference type="EMBL" id="CAJOAX010007094">
    <property type="protein sequence ID" value="CAF4000442.1"/>
    <property type="molecule type" value="Genomic_DNA"/>
</dbReference>
<keyword evidence="3" id="KW-0256">Endoplasmic reticulum</keyword>
<evidence type="ECO:0000256" key="2">
    <source>
        <dbReference type="ARBA" id="ARBA00010617"/>
    </source>
</evidence>
<gene>
    <name evidence="6" type="ORF">OTI717_LOCUS28980</name>
</gene>
<dbReference type="Proteomes" id="UP000663823">
    <property type="component" value="Unassembled WGS sequence"/>
</dbReference>
<dbReference type="Pfam" id="PF00067">
    <property type="entry name" value="p450"/>
    <property type="match status" value="1"/>
</dbReference>
<dbReference type="GO" id="GO:0020037">
    <property type="term" value="F:heme binding"/>
    <property type="evidence" value="ECO:0007669"/>
    <property type="project" value="InterPro"/>
</dbReference>
<dbReference type="GO" id="GO:0016705">
    <property type="term" value="F:oxidoreductase activity, acting on paired donors, with incorporation or reduction of molecular oxygen"/>
    <property type="evidence" value="ECO:0007669"/>
    <property type="project" value="InterPro"/>
</dbReference>
<keyword evidence="5" id="KW-0408">Iron</keyword>
<dbReference type="InterPro" id="IPR002401">
    <property type="entry name" value="Cyt_P450_E_grp-I"/>
</dbReference>
<evidence type="ECO:0008006" key="8">
    <source>
        <dbReference type="Google" id="ProtNLM"/>
    </source>
</evidence>
<accession>A0A819NNL0</accession>
<dbReference type="GO" id="GO:0005789">
    <property type="term" value="C:endoplasmic reticulum membrane"/>
    <property type="evidence" value="ECO:0007669"/>
    <property type="project" value="UniProtKB-SubCell"/>
</dbReference>
<dbReference type="InterPro" id="IPR050196">
    <property type="entry name" value="Cytochrome_P450_Monoox"/>
</dbReference>
<evidence type="ECO:0000256" key="1">
    <source>
        <dbReference type="ARBA" id="ARBA00004586"/>
    </source>
</evidence>
<dbReference type="InterPro" id="IPR036396">
    <property type="entry name" value="Cyt_P450_sf"/>
</dbReference>
<evidence type="ECO:0000313" key="7">
    <source>
        <dbReference type="Proteomes" id="UP000663823"/>
    </source>
</evidence>
<feature type="binding site" description="axial binding residue" evidence="5">
    <location>
        <position position="256"/>
    </location>
    <ligand>
        <name>heme</name>
        <dbReference type="ChEBI" id="CHEBI:30413"/>
    </ligand>
    <ligandPart>
        <name>Fe</name>
        <dbReference type="ChEBI" id="CHEBI:18248"/>
    </ligandPart>
</feature>
<evidence type="ECO:0000313" key="6">
    <source>
        <dbReference type="EMBL" id="CAF4000442.1"/>
    </source>
</evidence>
<comment type="caution">
    <text evidence="6">The sequence shown here is derived from an EMBL/GenBank/DDBJ whole genome shotgun (WGS) entry which is preliminary data.</text>
</comment>
<dbReference type="PANTHER" id="PTHR24291:SF189">
    <property type="entry name" value="CYTOCHROME P450 4C3-RELATED"/>
    <property type="match status" value="1"/>
</dbReference>
<sequence>MNDNHHLLNIETRMSKTVPAQTEESEYEEAVIQIIELITLRMRSPWSWPRPLFKLSAIVCEHDRLVGIVHKFTRQVIEDCITKFSSIHLQHRMAFLDILIAKMNDEQMSIDYIQEEVDTFMFEGHDTIATAFNFALFIIALHQDTQQCLFEEMQSIFENDNKRVCTLDDIIQMDYLERIIKDTLRLLPSVPIVGRKIQETFRYDLFFFKYLSMKFIVIHDIFLNQKKFNPDRFLPKVAQQQHPYAYIPFSAGSQNCIDQRFALLEAKVFLSTIIHRFHLTTS</sequence>
<protein>
    <recommendedName>
        <fullName evidence="8">Cytochrome P450</fullName>
    </recommendedName>
</protein>
<comment type="similarity">
    <text evidence="2">Belongs to the cytochrome P450 family.</text>
</comment>
<reference evidence="6" key="1">
    <citation type="submission" date="2021-02" db="EMBL/GenBank/DDBJ databases">
        <authorList>
            <person name="Nowell W R."/>
        </authorList>
    </citation>
    <scope>NUCLEOTIDE SEQUENCE</scope>
</reference>
<evidence type="ECO:0000256" key="5">
    <source>
        <dbReference type="PIRSR" id="PIRSR602401-1"/>
    </source>
</evidence>
<dbReference type="PRINTS" id="PR00385">
    <property type="entry name" value="P450"/>
</dbReference>
<organism evidence="6 7">
    <name type="scientific">Rotaria sordida</name>
    <dbReference type="NCBI Taxonomy" id="392033"/>
    <lineage>
        <taxon>Eukaryota</taxon>
        <taxon>Metazoa</taxon>
        <taxon>Spiralia</taxon>
        <taxon>Gnathifera</taxon>
        <taxon>Rotifera</taxon>
        <taxon>Eurotatoria</taxon>
        <taxon>Bdelloidea</taxon>
        <taxon>Philodinida</taxon>
        <taxon>Philodinidae</taxon>
        <taxon>Rotaria</taxon>
    </lineage>
</organism>
<keyword evidence="5" id="KW-0349">Heme</keyword>
<comment type="subcellular location">
    <subcellularLocation>
        <location evidence="1">Endoplasmic reticulum membrane</location>
    </subcellularLocation>
</comment>
<evidence type="ECO:0000256" key="3">
    <source>
        <dbReference type="ARBA" id="ARBA00022824"/>
    </source>
</evidence>
<dbReference type="PANTHER" id="PTHR24291">
    <property type="entry name" value="CYTOCHROME P450 FAMILY 4"/>
    <property type="match status" value="1"/>
</dbReference>